<evidence type="ECO:0000313" key="6">
    <source>
        <dbReference type="EMBL" id="SDB02668.1"/>
    </source>
</evidence>
<dbReference type="PANTHER" id="PTHR23407:SF1">
    <property type="entry name" value="5-FORMYLTETRAHYDROFOLATE CYCLO-LIGASE"/>
    <property type="match status" value="1"/>
</dbReference>
<feature type="binding site" evidence="4">
    <location>
        <begin position="9"/>
        <end position="13"/>
    </location>
    <ligand>
        <name>ATP</name>
        <dbReference type="ChEBI" id="CHEBI:30616"/>
    </ligand>
</feature>
<dbReference type="Pfam" id="PF01812">
    <property type="entry name" value="5-FTHF_cyc-lig"/>
    <property type="match status" value="1"/>
</dbReference>
<proteinExistence type="inferred from homology"/>
<dbReference type="AlphaFoldDB" id="A0A1G6A2E3"/>
<evidence type="ECO:0000256" key="2">
    <source>
        <dbReference type="ARBA" id="ARBA00022741"/>
    </source>
</evidence>
<reference evidence="6 7" key="1">
    <citation type="submission" date="2016-10" db="EMBL/GenBank/DDBJ databases">
        <authorList>
            <person name="de Groot N.N."/>
        </authorList>
    </citation>
    <scope>NUCLEOTIDE SEQUENCE [LARGE SCALE GENOMIC DNA]</scope>
    <source>
        <strain evidence="6 7">ATCC 35022</strain>
    </source>
</reference>
<gene>
    <name evidence="6" type="ORF">SAMN02982931_00095</name>
</gene>
<dbReference type="OrthoDB" id="9801938at2"/>
<dbReference type="EC" id="6.3.3.2" evidence="5"/>
<evidence type="ECO:0000256" key="5">
    <source>
        <dbReference type="RuleBase" id="RU361279"/>
    </source>
</evidence>
<feature type="binding site" evidence="4">
    <location>
        <begin position="134"/>
        <end position="142"/>
    </location>
    <ligand>
        <name>ATP</name>
        <dbReference type="ChEBI" id="CHEBI:30616"/>
    </ligand>
</feature>
<keyword evidence="5" id="KW-0460">Magnesium</keyword>
<dbReference type="SUPFAM" id="SSF100950">
    <property type="entry name" value="NagB/RpiA/CoA transferase-like"/>
    <property type="match status" value="1"/>
</dbReference>
<dbReference type="InterPro" id="IPR024185">
    <property type="entry name" value="FTHF_cligase-like_sf"/>
</dbReference>
<comment type="cofactor">
    <cofactor evidence="5">
        <name>Mg(2+)</name>
        <dbReference type="ChEBI" id="CHEBI:18420"/>
    </cofactor>
</comment>
<evidence type="ECO:0000313" key="7">
    <source>
        <dbReference type="Proteomes" id="UP000199071"/>
    </source>
</evidence>
<feature type="binding site" evidence="4">
    <location>
        <position position="60"/>
    </location>
    <ligand>
        <name>substrate</name>
    </ligand>
</feature>
<evidence type="ECO:0000256" key="3">
    <source>
        <dbReference type="ARBA" id="ARBA00022840"/>
    </source>
</evidence>
<dbReference type="GO" id="GO:0046872">
    <property type="term" value="F:metal ion binding"/>
    <property type="evidence" value="ECO:0007669"/>
    <property type="project" value="UniProtKB-KW"/>
</dbReference>
<protein>
    <recommendedName>
        <fullName evidence="5">5-formyltetrahydrofolate cyclo-ligase</fullName>
        <ecNumber evidence="5">6.3.3.2</ecNumber>
    </recommendedName>
</protein>
<dbReference type="Proteomes" id="UP000199071">
    <property type="component" value="Unassembled WGS sequence"/>
</dbReference>
<dbReference type="PIRSF" id="PIRSF006806">
    <property type="entry name" value="FTHF_cligase"/>
    <property type="match status" value="1"/>
</dbReference>
<accession>A0A1G6A2E3</accession>
<dbReference type="GO" id="GO:0009396">
    <property type="term" value="P:folic acid-containing compound biosynthetic process"/>
    <property type="evidence" value="ECO:0007669"/>
    <property type="project" value="TreeGrafter"/>
</dbReference>
<evidence type="ECO:0000256" key="1">
    <source>
        <dbReference type="ARBA" id="ARBA00010638"/>
    </source>
</evidence>
<dbReference type="STRING" id="665467.SAMN02982931_00095"/>
<dbReference type="EMBL" id="FMXQ01000001">
    <property type="protein sequence ID" value="SDB02668.1"/>
    <property type="molecule type" value="Genomic_DNA"/>
</dbReference>
<dbReference type="GO" id="GO:0030272">
    <property type="term" value="F:5-formyltetrahydrofolate cyclo-ligase activity"/>
    <property type="evidence" value="ECO:0007669"/>
    <property type="project" value="UniProtKB-EC"/>
</dbReference>
<dbReference type="PANTHER" id="PTHR23407">
    <property type="entry name" value="ATPASE INHIBITOR/5-FORMYLTETRAHYDROFOLATE CYCLO-LIGASE"/>
    <property type="match status" value="1"/>
</dbReference>
<feature type="binding site" evidence="4">
    <location>
        <position position="55"/>
    </location>
    <ligand>
        <name>substrate</name>
    </ligand>
</feature>
<dbReference type="InterPro" id="IPR037171">
    <property type="entry name" value="NagB/RpiA_transferase-like"/>
</dbReference>
<dbReference type="RefSeq" id="WP_090874258.1">
    <property type="nucleotide sequence ID" value="NZ_FMXQ01000001.1"/>
</dbReference>
<evidence type="ECO:0000256" key="4">
    <source>
        <dbReference type="PIRSR" id="PIRSR006806-1"/>
    </source>
</evidence>
<organism evidence="6 7">
    <name type="scientific">Bauldia litoralis</name>
    <dbReference type="NCBI Taxonomy" id="665467"/>
    <lineage>
        <taxon>Bacteria</taxon>
        <taxon>Pseudomonadati</taxon>
        <taxon>Pseudomonadota</taxon>
        <taxon>Alphaproteobacteria</taxon>
        <taxon>Hyphomicrobiales</taxon>
        <taxon>Kaistiaceae</taxon>
        <taxon>Bauldia</taxon>
    </lineage>
</organism>
<dbReference type="Gene3D" id="3.40.50.10420">
    <property type="entry name" value="NagB/RpiA/CoA transferase-like"/>
    <property type="match status" value="1"/>
</dbReference>
<dbReference type="GO" id="GO:0035999">
    <property type="term" value="P:tetrahydrofolate interconversion"/>
    <property type="evidence" value="ECO:0007669"/>
    <property type="project" value="TreeGrafter"/>
</dbReference>
<dbReference type="GO" id="GO:0005524">
    <property type="term" value="F:ATP binding"/>
    <property type="evidence" value="ECO:0007669"/>
    <property type="project" value="UniProtKB-KW"/>
</dbReference>
<keyword evidence="2 4" id="KW-0547">Nucleotide-binding</keyword>
<comment type="similarity">
    <text evidence="1 5">Belongs to the 5-formyltetrahydrofolate cyclo-ligase family.</text>
</comment>
<keyword evidence="7" id="KW-1185">Reference proteome</keyword>
<name>A0A1G6A2E3_9HYPH</name>
<keyword evidence="5" id="KW-0479">Metal-binding</keyword>
<keyword evidence="3 4" id="KW-0067">ATP-binding</keyword>
<comment type="catalytic activity">
    <reaction evidence="5">
        <text>(6S)-5-formyl-5,6,7,8-tetrahydrofolate + ATP = (6R)-5,10-methenyltetrahydrofolate + ADP + phosphate</text>
        <dbReference type="Rhea" id="RHEA:10488"/>
        <dbReference type="ChEBI" id="CHEBI:30616"/>
        <dbReference type="ChEBI" id="CHEBI:43474"/>
        <dbReference type="ChEBI" id="CHEBI:57455"/>
        <dbReference type="ChEBI" id="CHEBI:57457"/>
        <dbReference type="ChEBI" id="CHEBI:456216"/>
        <dbReference type="EC" id="6.3.3.2"/>
    </reaction>
</comment>
<sequence length="197" mass="21034">MLVTSATPKSSLRATALARRDDLSPEARSAGSAAIAEGAIALLAPLHFDCVSGFLPIRSECDPGPILTHARSKGAAIALPAFLDPVTMVFRRYRDGDALVAAGFGTREPHADAPAVQPDVMLVPLAAFDRSGSRIGYGKGHYDRTIAAMRKAGHRPLLIGLAFSVQEVDRIPAETHDVRLDWLVSDSEVLDFRDHAA</sequence>
<dbReference type="NCBIfam" id="TIGR02727">
    <property type="entry name" value="MTHFS_bact"/>
    <property type="match status" value="1"/>
</dbReference>
<dbReference type="InterPro" id="IPR002698">
    <property type="entry name" value="FTHF_cligase"/>
</dbReference>
<keyword evidence="6" id="KW-0436">Ligase</keyword>